<feature type="transmembrane region" description="Helical" evidence="1">
    <location>
        <begin position="12"/>
        <end position="34"/>
    </location>
</feature>
<gene>
    <name evidence="2" type="ORF">B5F17_01165</name>
</gene>
<dbReference type="RefSeq" id="WP_087369968.1">
    <property type="nucleotide sequence ID" value="NZ_NFKK01000001.1"/>
</dbReference>
<reference evidence="3" key="1">
    <citation type="submission" date="2017-04" db="EMBL/GenBank/DDBJ databases">
        <title>Function of individual gut microbiota members based on whole genome sequencing of pure cultures obtained from chicken caecum.</title>
        <authorList>
            <person name="Medvecky M."/>
            <person name="Cejkova D."/>
            <person name="Polansky O."/>
            <person name="Karasova D."/>
            <person name="Kubasova T."/>
            <person name="Cizek A."/>
            <person name="Rychlik I."/>
        </authorList>
    </citation>
    <scope>NUCLEOTIDE SEQUENCE [LARGE SCALE GENOMIC DNA]</scope>
    <source>
        <strain evidence="3">An180</strain>
    </source>
</reference>
<feature type="transmembrane region" description="Helical" evidence="1">
    <location>
        <begin position="100"/>
        <end position="118"/>
    </location>
</feature>
<proteinExistence type="predicted"/>
<keyword evidence="1" id="KW-0472">Membrane</keyword>
<dbReference type="Proteomes" id="UP000195897">
    <property type="component" value="Unassembled WGS sequence"/>
</dbReference>
<dbReference type="Pfam" id="PF09946">
    <property type="entry name" value="DUF2178"/>
    <property type="match status" value="1"/>
</dbReference>
<keyword evidence="1" id="KW-0812">Transmembrane</keyword>
<evidence type="ECO:0000256" key="1">
    <source>
        <dbReference type="SAM" id="Phobius"/>
    </source>
</evidence>
<evidence type="ECO:0000313" key="2">
    <source>
        <dbReference type="EMBL" id="OUP54541.1"/>
    </source>
</evidence>
<dbReference type="InterPro" id="IPR019235">
    <property type="entry name" value="DUF2178_TM"/>
</dbReference>
<name>A0A1Y4LI40_9FIRM</name>
<accession>A0A1Y4LI40</accession>
<dbReference type="EMBL" id="NFKK01000001">
    <property type="protein sequence ID" value="OUP54541.1"/>
    <property type="molecule type" value="Genomic_DNA"/>
</dbReference>
<evidence type="ECO:0000313" key="3">
    <source>
        <dbReference type="Proteomes" id="UP000195897"/>
    </source>
</evidence>
<organism evidence="2 3">
    <name type="scientific">Butyricicoccus pullicaecorum</name>
    <dbReference type="NCBI Taxonomy" id="501571"/>
    <lineage>
        <taxon>Bacteria</taxon>
        <taxon>Bacillati</taxon>
        <taxon>Bacillota</taxon>
        <taxon>Clostridia</taxon>
        <taxon>Eubacteriales</taxon>
        <taxon>Butyricicoccaceae</taxon>
        <taxon>Butyricicoccus</taxon>
    </lineage>
</organism>
<feature type="transmembrane region" description="Helical" evidence="1">
    <location>
        <begin position="46"/>
        <end position="66"/>
    </location>
</feature>
<comment type="caution">
    <text evidence="2">The sequence shown here is derived from an EMBL/GenBank/DDBJ whole genome shotgun (WGS) entry which is preliminary data.</text>
</comment>
<feature type="transmembrane region" description="Helical" evidence="1">
    <location>
        <begin position="124"/>
        <end position="145"/>
    </location>
</feature>
<dbReference type="AlphaFoldDB" id="A0A1Y4LI40"/>
<sequence length="150" mass="17042">MKTLTYAARKRFTMYFGLIESLVALCILIAGIICRNAANILQNSDTFSAFIGISVGMFGAGLATFLRTRSLLHDEKRLKASEVCEMDERNQYIAGQSARLAFWTTMVLTYITAFFALFFSTALYFFLCFQILVMIVIYLVFARIIGRKFC</sequence>
<keyword evidence="1" id="KW-1133">Transmembrane helix</keyword>
<protein>
    <submittedName>
        <fullName evidence="2">Uncharacterized protein</fullName>
    </submittedName>
</protein>